<dbReference type="AlphaFoldDB" id="A0A1H8NZ46"/>
<evidence type="ECO:0000256" key="1">
    <source>
        <dbReference type="SAM" id="Phobius"/>
    </source>
</evidence>
<feature type="transmembrane region" description="Helical" evidence="1">
    <location>
        <begin position="21"/>
        <end position="45"/>
    </location>
</feature>
<dbReference type="PANTHER" id="PTHR40278:SF1">
    <property type="entry name" value="DNA UTILIZATION PROTEIN HOFN"/>
    <property type="match status" value="1"/>
</dbReference>
<dbReference type="EMBL" id="FODY01000001">
    <property type="protein sequence ID" value="SEO34844.1"/>
    <property type="molecule type" value="Genomic_DNA"/>
</dbReference>
<sequence>MIKINLLPVAERPSLIPVTRIITAMTAGTLALCAMLFFYHAGWLWHLEQQVADAKNQHELLHPVENNRTEANTRLGRISQREIILAELTKERKPWNALITHLAEITPPQVWFTHVGLDDKEKEKRIKIVGIADKYTDLASLISRLESDDVFANPVLATGERKTEQVVPSTRFEITVQLKESKP</sequence>
<gene>
    <name evidence="2" type="ORF">SAMN04490178_101280</name>
</gene>
<organism evidence="2 3">
    <name type="scientific">Propionispora vibrioides</name>
    <dbReference type="NCBI Taxonomy" id="112903"/>
    <lineage>
        <taxon>Bacteria</taxon>
        <taxon>Bacillati</taxon>
        <taxon>Bacillota</taxon>
        <taxon>Negativicutes</taxon>
        <taxon>Selenomonadales</taxon>
        <taxon>Sporomusaceae</taxon>
        <taxon>Propionispora</taxon>
    </lineage>
</organism>
<keyword evidence="1" id="KW-0472">Membrane</keyword>
<dbReference type="Pfam" id="PF05137">
    <property type="entry name" value="PilN"/>
    <property type="match status" value="1"/>
</dbReference>
<evidence type="ECO:0000313" key="2">
    <source>
        <dbReference type="EMBL" id="SEO34844.1"/>
    </source>
</evidence>
<proteinExistence type="predicted"/>
<evidence type="ECO:0000313" key="3">
    <source>
        <dbReference type="Proteomes" id="UP000198847"/>
    </source>
</evidence>
<reference evidence="2 3" key="1">
    <citation type="submission" date="2016-10" db="EMBL/GenBank/DDBJ databases">
        <authorList>
            <person name="de Groot N.N."/>
        </authorList>
    </citation>
    <scope>NUCLEOTIDE SEQUENCE [LARGE SCALE GENOMIC DNA]</scope>
    <source>
        <strain evidence="2 3">DSM 13305</strain>
    </source>
</reference>
<dbReference type="STRING" id="112903.SAMN04490178_101280"/>
<dbReference type="InterPro" id="IPR052534">
    <property type="entry name" value="Extracell_DNA_Util/SecSys_Comp"/>
</dbReference>
<dbReference type="OrthoDB" id="1634262at2"/>
<dbReference type="PANTHER" id="PTHR40278">
    <property type="entry name" value="DNA UTILIZATION PROTEIN HOFN"/>
    <property type="match status" value="1"/>
</dbReference>
<accession>A0A1H8NZ46</accession>
<keyword evidence="3" id="KW-1185">Reference proteome</keyword>
<protein>
    <submittedName>
        <fullName evidence="2">Fimbrial assembly protein (PilN)</fullName>
    </submittedName>
</protein>
<name>A0A1H8NZ46_9FIRM</name>
<keyword evidence="1" id="KW-0812">Transmembrane</keyword>
<dbReference type="Proteomes" id="UP000198847">
    <property type="component" value="Unassembled WGS sequence"/>
</dbReference>
<dbReference type="RefSeq" id="WP_091743593.1">
    <property type="nucleotide sequence ID" value="NZ_FODY01000001.1"/>
</dbReference>
<dbReference type="InterPro" id="IPR007813">
    <property type="entry name" value="PilN"/>
</dbReference>
<keyword evidence="1" id="KW-1133">Transmembrane helix</keyword>